<name>A0A2P2Q6R5_RHIMU</name>
<sequence>MHLVHVHPSLGIKLEEHKVFLLSINLEDEQSLGNQEKSGVYPQKSKGK</sequence>
<dbReference type="AlphaFoldDB" id="A0A2P2Q6R5"/>
<proteinExistence type="predicted"/>
<reference evidence="1" key="1">
    <citation type="submission" date="2018-02" db="EMBL/GenBank/DDBJ databases">
        <title>Rhizophora mucronata_Transcriptome.</title>
        <authorList>
            <person name="Meera S.P."/>
            <person name="Sreeshan A."/>
            <person name="Augustine A."/>
        </authorList>
    </citation>
    <scope>NUCLEOTIDE SEQUENCE</scope>
    <source>
        <tissue evidence="1">Leaf</tissue>
    </source>
</reference>
<protein>
    <submittedName>
        <fullName evidence="1">Uncharacterized protein</fullName>
    </submittedName>
</protein>
<dbReference type="EMBL" id="GGEC01082183">
    <property type="protein sequence ID" value="MBX62667.1"/>
    <property type="molecule type" value="Transcribed_RNA"/>
</dbReference>
<evidence type="ECO:0000313" key="1">
    <source>
        <dbReference type="EMBL" id="MBX62667.1"/>
    </source>
</evidence>
<organism evidence="1">
    <name type="scientific">Rhizophora mucronata</name>
    <name type="common">Asiatic mangrove</name>
    <dbReference type="NCBI Taxonomy" id="61149"/>
    <lineage>
        <taxon>Eukaryota</taxon>
        <taxon>Viridiplantae</taxon>
        <taxon>Streptophyta</taxon>
        <taxon>Embryophyta</taxon>
        <taxon>Tracheophyta</taxon>
        <taxon>Spermatophyta</taxon>
        <taxon>Magnoliopsida</taxon>
        <taxon>eudicotyledons</taxon>
        <taxon>Gunneridae</taxon>
        <taxon>Pentapetalae</taxon>
        <taxon>rosids</taxon>
        <taxon>fabids</taxon>
        <taxon>Malpighiales</taxon>
        <taxon>Rhizophoraceae</taxon>
        <taxon>Rhizophora</taxon>
    </lineage>
</organism>
<accession>A0A2P2Q6R5</accession>